<evidence type="ECO:0000313" key="2">
    <source>
        <dbReference type="EMBL" id="QHS96833.1"/>
    </source>
</evidence>
<dbReference type="AlphaFoldDB" id="A0A6C0BZW6"/>
<organism evidence="2">
    <name type="scientific">viral metagenome</name>
    <dbReference type="NCBI Taxonomy" id="1070528"/>
    <lineage>
        <taxon>unclassified sequences</taxon>
        <taxon>metagenomes</taxon>
        <taxon>organismal metagenomes</taxon>
    </lineage>
</organism>
<keyword evidence="1" id="KW-1133">Transmembrane helix</keyword>
<sequence length="82" mass="9195">MSLCKYKDIFGKPGKGAHAYRIFNIAIVDVIFTLLGAYAVIKYFNTSPGWTIFGAFLLGVIAHKIFCVKTTLNSLIFKYIKL</sequence>
<proteinExistence type="predicted"/>
<feature type="transmembrane region" description="Helical" evidence="1">
    <location>
        <begin position="50"/>
        <end position="72"/>
    </location>
</feature>
<feature type="transmembrane region" description="Helical" evidence="1">
    <location>
        <begin position="21"/>
        <end position="44"/>
    </location>
</feature>
<dbReference type="EMBL" id="MN739280">
    <property type="protein sequence ID" value="QHS96833.1"/>
    <property type="molecule type" value="Genomic_DNA"/>
</dbReference>
<protein>
    <submittedName>
        <fullName evidence="2">Uncharacterized protein</fullName>
    </submittedName>
</protein>
<evidence type="ECO:0000256" key="1">
    <source>
        <dbReference type="SAM" id="Phobius"/>
    </source>
</evidence>
<reference evidence="2" key="1">
    <citation type="journal article" date="2020" name="Nature">
        <title>Giant virus diversity and host interactions through global metagenomics.</title>
        <authorList>
            <person name="Schulz F."/>
            <person name="Roux S."/>
            <person name="Paez-Espino D."/>
            <person name="Jungbluth S."/>
            <person name="Walsh D.A."/>
            <person name="Denef V.J."/>
            <person name="McMahon K.D."/>
            <person name="Konstantinidis K.T."/>
            <person name="Eloe-Fadrosh E.A."/>
            <person name="Kyrpides N.C."/>
            <person name="Woyke T."/>
        </authorList>
    </citation>
    <scope>NUCLEOTIDE SEQUENCE</scope>
    <source>
        <strain evidence="2">GVMAG-M-3300020166-5</strain>
    </source>
</reference>
<keyword evidence="1" id="KW-0472">Membrane</keyword>
<keyword evidence="1" id="KW-0812">Transmembrane</keyword>
<name>A0A6C0BZW6_9ZZZZ</name>
<accession>A0A6C0BZW6</accession>